<organism evidence="1 2">
    <name type="scientific">Bosea rubneri</name>
    <dbReference type="NCBI Taxonomy" id="3075434"/>
    <lineage>
        <taxon>Bacteria</taxon>
        <taxon>Pseudomonadati</taxon>
        <taxon>Pseudomonadota</taxon>
        <taxon>Alphaproteobacteria</taxon>
        <taxon>Hyphomicrobiales</taxon>
        <taxon>Boseaceae</taxon>
        <taxon>Bosea</taxon>
    </lineage>
</organism>
<gene>
    <name evidence="1" type="ORF">RKE40_20025</name>
</gene>
<comment type="caution">
    <text evidence="1">The sequence shown here is derived from an EMBL/GenBank/DDBJ whole genome shotgun (WGS) entry which is preliminary data.</text>
</comment>
<proteinExistence type="predicted"/>
<dbReference type="EMBL" id="JAWDID010000035">
    <property type="protein sequence ID" value="MDU0342191.1"/>
    <property type="molecule type" value="Genomic_DNA"/>
</dbReference>
<protein>
    <submittedName>
        <fullName evidence="1">Uncharacterized protein</fullName>
    </submittedName>
</protein>
<dbReference type="Proteomes" id="UP001254257">
    <property type="component" value="Unassembled WGS sequence"/>
</dbReference>
<reference evidence="1 2" key="1">
    <citation type="submission" date="2023-09" db="EMBL/GenBank/DDBJ databases">
        <title>Whole genome shotgun sequencing (WGS) of Bosea sp. ZW T0_25, isolated from stored onions (Allium cepa).</title>
        <authorList>
            <person name="Stoll D.A."/>
            <person name="Huch M."/>
        </authorList>
    </citation>
    <scope>NUCLEOTIDE SEQUENCE [LARGE SCALE GENOMIC DNA]</scope>
    <source>
        <strain evidence="1 2">ZW T0_25</strain>
    </source>
</reference>
<evidence type="ECO:0000313" key="1">
    <source>
        <dbReference type="EMBL" id="MDU0342191.1"/>
    </source>
</evidence>
<dbReference type="RefSeq" id="WP_316019979.1">
    <property type="nucleotide sequence ID" value="NZ_JAWDID010000035.1"/>
</dbReference>
<name>A0ABU3SBW3_9HYPH</name>
<sequence length="158" mass="17788">MKLVLSGEDCGTVSSPNLDDTLYLLFELDPADGTGFACLAEIGDFGDYVQVVGGYDPEANDKRYCVERRIYARSHDDRVVSPYDYDHLIAGHRHDGAATETSVKTNGFKVDCRTNEVLFLEDVIDIFQAFMQARDLPRDYEWRSNRAEVDLIGKSHAN</sequence>
<accession>A0ABU3SBW3</accession>
<evidence type="ECO:0000313" key="2">
    <source>
        <dbReference type="Proteomes" id="UP001254257"/>
    </source>
</evidence>
<keyword evidence="2" id="KW-1185">Reference proteome</keyword>